<proteinExistence type="predicted"/>
<dbReference type="Proteomes" id="UP000187455">
    <property type="component" value="Unassembled WGS sequence"/>
</dbReference>
<gene>
    <name evidence="1" type="ORF">AYI68_g4258</name>
</gene>
<sequence length="103" mass="11676">MLNHNKESPSSILFRLIWDGQLGDGNSNRWSVNFVLKEVVNLDHRNSENLISKLCSGSEKCLKELNDLKAISISKKSKIGNFNHSKDLPSLKSTECKIKDLMF</sequence>
<protein>
    <submittedName>
        <fullName evidence="1">Uncharacterized protein</fullName>
    </submittedName>
</protein>
<dbReference type="EMBL" id="LSSL01002296">
    <property type="protein sequence ID" value="OLY81635.1"/>
    <property type="molecule type" value="Genomic_DNA"/>
</dbReference>
<accession>A0A1R0GXQ9</accession>
<comment type="caution">
    <text evidence="1">The sequence shown here is derived from an EMBL/GenBank/DDBJ whole genome shotgun (WGS) entry which is preliminary data.</text>
</comment>
<dbReference type="AlphaFoldDB" id="A0A1R0GXQ9"/>
<keyword evidence="2" id="KW-1185">Reference proteome</keyword>
<name>A0A1R0GXQ9_9FUNG</name>
<reference evidence="1 2" key="1">
    <citation type="journal article" date="2016" name="Mol. Biol. Evol.">
        <title>Genome-Wide Survey of Gut Fungi (Harpellales) Reveals the First Horizontally Transferred Ubiquitin Gene from a Mosquito Host.</title>
        <authorList>
            <person name="Wang Y."/>
            <person name="White M.M."/>
            <person name="Kvist S."/>
            <person name="Moncalvo J.M."/>
        </authorList>
    </citation>
    <scope>NUCLEOTIDE SEQUENCE [LARGE SCALE GENOMIC DNA]</scope>
    <source>
        <strain evidence="1 2">ALG-7-W6</strain>
    </source>
</reference>
<evidence type="ECO:0000313" key="1">
    <source>
        <dbReference type="EMBL" id="OLY81635.1"/>
    </source>
</evidence>
<organism evidence="1 2">
    <name type="scientific">Smittium mucronatum</name>
    <dbReference type="NCBI Taxonomy" id="133383"/>
    <lineage>
        <taxon>Eukaryota</taxon>
        <taxon>Fungi</taxon>
        <taxon>Fungi incertae sedis</taxon>
        <taxon>Zoopagomycota</taxon>
        <taxon>Kickxellomycotina</taxon>
        <taxon>Harpellomycetes</taxon>
        <taxon>Harpellales</taxon>
        <taxon>Legeriomycetaceae</taxon>
        <taxon>Smittium</taxon>
    </lineage>
</organism>
<evidence type="ECO:0000313" key="2">
    <source>
        <dbReference type="Proteomes" id="UP000187455"/>
    </source>
</evidence>